<dbReference type="Proteomes" id="UP001501598">
    <property type="component" value="Unassembled WGS sequence"/>
</dbReference>
<proteinExistence type="predicted"/>
<organism evidence="1 2">
    <name type="scientific">Pseudonocardia xishanensis</name>
    <dbReference type="NCBI Taxonomy" id="630995"/>
    <lineage>
        <taxon>Bacteria</taxon>
        <taxon>Bacillati</taxon>
        <taxon>Actinomycetota</taxon>
        <taxon>Actinomycetes</taxon>
        <taxon>Pseudonocardiales</taxon>
        <taxon>Pseudonocardiaceae</taxon>
        <taxon>Pseudonocardia</taxon>
    </lineage>
</organism>
<keyword evidence="2" id="KW-1185">Reference proteome</keyword>
<gene>
    <name evidence="1" type="ORF">GCM10023175_00350</name>
</gene>
<reference evidence="2" key="1">
    <citation type="journal article" date="2019" name="Int. J. Syst. Evol. Microbiol.">
        <title>The Global Catalogue of Microorganisms (GCM) 10K type strain sequencing project: providing services to taxonomists for standard genome sequencing and annotation.</title>
        <authorList>
            <consortium name="The Broad Institute Genomics Platform"/>
            <consortium name="The Broad Institute Genome Sequencing Center for Infectious Disease"/>
            <person name="Wu L."/>
            <person name="Ma J."/>
        </authorList>
    </citation>
    <scope>NUCLEOTIDE SEQUENCE [LARGE SCALE GENOMIC DNA]</scope>
    <source>
        <strain evidence="2">JCM 17906</strain>
    </source>
</reference>
<dbReference type="Gene3D" id="3.30.470.20">
    <property type="entry name" value="ATP-grasp fold, B domain"/>
    <property type="match status" value="1"/>
</dbReference>
<sequence>MVVKPLDSGTLDVASGSLEFSARRLTLFELVRDASSISLAPTLLQEYIQKRSEVRVTVIGGDVHAVEFEPRDLEETIDWSQLHSGLEYRVILLPEDLQTRIRKFVTWYGLEFSALDFARSTSGDLIFLENNPNGAWYWLELETGLPLSDRMAELLTRPRLAATC</sequence>
<accession>A0ABP8RCP0</accession>
<protein>
    <recommendedName>
        <fullName evidence="3">ATP-grasp domain-containing protein</fullName>
    </recommendedName>
</protein>
<dbReference type="EMBL" id="BAABGT010000002">
    <property type="protein sequence ID" value="GAA4535164.1"/>
    <property type="molecule type" value="Genomic_DNA"/>
</dbReference>
<evidence type="ECO:0008006" key="3">
    <source>
        <dbReference type="Google" id="ProtNLM"/>
    </source>
</evidence>
<comment type="caution">
    <text evidence="1">The sequence shown here is derived from an EMBL/GenBank/DDBJ whole genome shotgun (WGS) entry which is preliminary data.</text>
</comment>
<evidence type="ECO:0000313" key="1">
    <source>
        <dbReference type="EMBL" id="GAA4535164.1"/>
    </source>
</evidence>
<evidence type="ECO:0000313" key="2">
    <source>
        <dbReference type="Proteomes" id="UP001501598"/>
    </source>
</evidence>
<name>A0ABP8RCP0_9PSEU</name>
<dbReference type="SUPFAM" id="SSF56059">
    <property type="entry name" value="Glutathione synthetase ATP-binding domain-like"/>
    <property type="match status" value="1"/>
</dbReference>